<dbReference type="Pfam" id="PF00400">
    <property type="entry name" value="WD40"/>
    <property type="match status" value="13"/>
</dbReference>
<dbReference type="SUPFAM" id="SSF50978">
    <property type="entry name" value="WD40 repeat-like"/>
    <property type="match status" value="2"/>
</dbReference>
<sequence>MPRAERPLATGDSALLRFAADLRLLRQKAGNPTYRELSKRAHFSVTTLSSAANGRQLPSLNVALAYVRACDGDEAEWEQRWHQVAAELAVTETKSADAEADVRAPYVGLAAFQPEDADLFHGREHLVGELTERMIRQRFVAVFGASGAGKSSLLRAGLVPRWTGPVVLFTPGPHPVEECAVHIARLAGTAPGQVHTDFMADAQNLHRAVRMAADEDVLIIVDQFEETFTLCRDEAERTRFVDLLLTAVTSPNSRAKVVLGVRADFYSHCTRHPGLVRAMVDAQVAVGPMTTGELRRAIVQPAVRAGCTVEGALLAELVAQAAGNAGVLPLLSHALRETWRRRKGNALTLAAFQAAGGVDSALARTAESVYSGLTEARQHLVRDLFLRLTALGEGTEDTKRRITRSEVDKDTTDVLDVLAEARLITVADETVEIAHEALIHAWPRLRQWLAADREGLRTHRHLTEAAQEWSSLREDPGALYRGARLIVAKEWAAKAGTSLNPVERAFLDASVEQEERETAAGRRRARQLRYLAVGLAVLLVVVTVISVVAVEQRKDAEQARQVAISRQLATQALTIAETDPGRAKLLSLEAYRTEPTLEARGALLSMSAHSDYRTELPAHTGAVSQIAFRPDGSIVSVGRDRTVAVWDPARRTRIATMTGHDTWLKALATTPDGRFAATGGDDTRVVLWDLEKRVIAGSFDQHTATVREIAFSPDGRVMASAGNDQTTRLWDVASRTPLATLTGHVGAVTTLAFSPDGKTLATGGDDQTIAMWDVASGTRVATLAENVGAVKSLDFSADGTMLASAGLGPAVHLWDVRGRTRITTFTGHTEEAVIALKFSRDGKTLVSAGNDMVIRMWDVPNRVPRAVLAGHQASVYTLAFSPDGRVLASAGEEGKIIFWDPQAPSLRGLGSVYDMAFTPDGQTLATAGPGNTTLWDVRTRSPRRVEVGGGSVNGIAFSQDGRTAATVKEAPRQPPGQPGNDLELWDLTTGAPPVSLPGHSAAVTDVALTLDGRTAATASADRTVILWDVVNRTRLATLDIAAVSSGLAFSPDGRLLAVADHDNQMVTLWDIATRSRKAQLRGHGGWARSVAFSPDGRILASASSDQTVILWDLATGAQITRLTGHKDAYFNGLAYSPDGKTIAYTSADDTVLLWDVERRTVSARLTGHLAGVRAVAFSPDSRTLATAGADGTIILWDTDPERVADGICGTVSRNLTAEEWAQFVPELAPRDTCPAR</sequence>
<evidence type="ECO:0000256" key="2">
    <source>
        <dbReference type="ARBA" id="ARBA00022737"/>
    </source>
</evidence>
<proteinExistence type="predicted"/>
<feature type="repeat" description="WD" evidence="3">
    <location>
        <begin position="783"/>
        <end position="824"/>
    </location>
</feature>
<keyword evidence="4" id="KW-1133">Transmembrane helix</keyword>
<protein>
    <submittedName>
        <fullName evidence="6">Non-specific serine/threonine protein kinase</fullName>
    </submittedName>
</protein>
<feature type="repeat" description="WD" evidence="3">
    <location>
        <begin position="868"/>
        <end position="900"/>
    </location>
</feature>
<dbReference type="SMART" id="SM00320">
    <property type="entry name" value="WD40"/>
    <property type="match status" value="13"/>
</dbReference>
<dbReference type="PROSITE" id="PS50943">
    <property type="entry name" value="HTH_CROC1"/>
    <property type="match status" value="1"/>
</dbReference>
<keyword evidence="7" id="KW-1185">Reference proteome</keyword>
<feature type="repeat" description="WD" evidence="3">
    <location>
        <begin position="1080"/>
        <end position="1121"/>
    </location>
</feature>
<evidence type="ECO:0000256" key="1">
    <source>
        <dbReference type="ARBA" id="ARBA00022574"/>
    </source>
</evidence>
<feature type="repeat" description="WD" evidence="3">
    <location>
        <begin position="616"/>
        <end position="656"/>
    </location>
</feature>
<feature type="transmembrane region" description="Helical" evidence="4">
    <location>
        <begin position="530"/>
        <end position="550"/>
    </location>
</feature>
<organism evidence="6 7">
    <name type="scientific">Kibdelosporangium persicum</name>
    <dbReference type="NCBI Taxonomy" id="2698649"/>
    <lineage>
        <taxon>Bacteria</taxon>
        <taxon>Bacillati</taxon>
        <taxon>Actinomycetota</taxon>
        <taxon>Actinomycetes</taxon>
        <taxon>Pseudonocardiales</taxon>
        <taxon>Pseudonocardiaceae</taxon>
        <taxon>Kibdelosporangium</taxon>
    </lineage>
</organism>
<dbReference type="InterPro" id="IPR049052">
    <property type="entry name" value="nSTAND1"/>
</dbReference>
<dbReference type="CDD" id="cd00093">
    <property type="entry name" value="HTH_XRE"/>
    <property type="match status" value="1"/>
</dbReference>
<dbReference type="PROSITE" id="PS00678">
    <property type="entry name" value="WD_REPEATS_1"/>
    <property type="match status" value="6"/>
</dbReference>
<keyword evidence="6" id="KW-0418">Kinase</keyword>
<dbReference type="Gene3D" id="2.130.10.10">
    <property type="entry name" value="YVTN repeat-like/Quinoprotein amine dehydrogenase"/>
    <property type="match status" value="5"/>
</dbReference>
<dbReference type="Proteomes" id="UP000763557">
    <property type="component" value="Unassembled WGS sequence"/>
</dbReference>
<gene>
    <name evidence="6" type="ORF">GC106_24740</name>
</gene>
<dbReference type="RefSeq" id="WP_173128974.1">
    <property type="nucleotide sequence ID" value="NZ_CBCSGW010000005.1"/>
</dbReference>
<dbReference type="PROSITE" id="PS50294">
    <property type="entry name" value="WD_REPEATS_REGION"/>
    <property type="match status" value="9"/>
</dbReference>
<feature type="repeat" description="WD" evidence="3">
    <location>
        <begin position="1165"/>
        <end position="1197"/>
    </location>
</feature>
<dbReference type="PRINTS" id="PR00320">
    <property type="entry name" value="GPROTEINBRPT"/>
</dbReference>
<accession>A0ABX2F314</accession>
<keyword evidence="1 3" id="KW-0853">WD repeat</keyword>
<evidence type="ECO:0000256" key="4">
    <source>
        <dbReference type="SAM" id="Phobius"/>
    </source>
</evidence>
<keyword evidence="4" id="KW-0812">Transmembrane</keyword>
<dbReference type="PANTHER" id="PTHR19848">
    <property type="entry name" value="WD40 REPEAT PROTEIN"/>
    <property type="match status" value="1"/>
</dbReference>
<feature type="repeat" description="WD" evidence="3">
    <location>
        <begin position="996"/>
        <end position="1037"/>
    </location>
</feature>
<name>A0ABX2F314_9PSEU</name>
<dbReference type="PANTHER" id="PTHR19848:SF8">
    <property type="entry name" value="F-BOX AND WD REPEAT DOMAIN CONTAINING 7"/>
    <property type="match status" value="1"/>
</dbReference>
<feature type="domain" description="HTH cro/C1-type" evidence="5">
    <location>
        <begin position="22"/>
        <end position="77"/>
    </location>
</feature>
<feature type="repeat" description="WD" evidence="3">
    <location>
        <begin position="1133"/>
        <end position="1164"/>
    </location>
</feature>
<dbReference type="SMART" id="SM00530">
    <property type="entry name" value="HTH_XRE"/>
    <property type="match status" value="1"/>
</dbReference>
<keyword evidence="2" id="KW-0677">Repeat</keyword>
<dbReference type="EMBL" id="JAAATY010000006">
    <property type="protein sequence ID" value="NRN65263.1"/>
    <property type="molecule type" value="Genomic_DNA"/>
</dbReference>
<evidence type="ECO:0000313" key="6">
    <source>
        <dbReference type="EMBL" id="NRN65263.1"/>
    </source>
</evidence>
<feature type="repeat" description="WD" evidence="3">
    <location>
        <begin position="741"/>
        <end position="782"/>
    </location>
</feature>
<evidence type="ECO:0000313" key="7">
    <source>
        <dbReference type="Proteomes" id="UP000763557"/>
    </source>
</evidence>
<keyword evidence="4" id="KW-0472">Membrane</keyword>
<feature type="repeat" description="WD" evidence="3">
    <location>
        <begin position="657"/>
        <end position="691"/>
    </location>
</feature>
<dbReference type="CDD" id="cd00200">
    <property type="entry name" value="WD40"/>
    <property type="match status" value="2"/>
</dbReference>
<dbReference type="InterPro" id="IPR019775">
    <property type="entry name" value="WD40_repeat_CS"/>
</dbReference>
<dbReference type="PROSITE" id="PS50082">
    <property type="entry name" value="WD_REPEATS_2"/>
    <property type="match status" value="11"/>
</dbReference>
<dbReference type="GO" id="GO:0004674">
    <property type="term" value="F:protein serine/threonine kinase activity"/>
    <property type="evidence" value="ECO:0007669"/>
    <property type="project" value="UniProtKB-KW"/>
</dbReference>
<feature type="repeat" description="WD" evidence="3">
    <location>
        <begin position="826"/>
        <end position="859"/>
    </location>
</feature>
<dbReference type="SUPFAM" id="SSF52540">
    <property type="entry name" value="P-loop containing nucleoside triphosphate hydrolases"/>
    <property type="match status" value="1"/>
</dbReference>
<dbReference type="InterPro" id="IPR020472">
    <property type="entry name" value="WD40_PAC1"/>
</dbReference>
<evidence type="ECO:0000259" key="5">
    <source>
        <dbReference type="PROSITE" id="PS50943"/>
    </source>
</evidence>
<keyword evidence="6" id="KW-0723">Serine/threonine-protein kinase</keyword>
<dbReference type="InterPro" id="IPR015943">
    <property type="entry name" value="WD40/YVTN_repeat-like_dom_sf"/>
</dbReference>
<reference evidence="6 7" key="1">
    <citation type="submission" date="2020-01" db="EMBL/GenBank/DDBJ databases">
        <title>Kibdelosporangium persica a novel Actinomycetes from a hot desert in Iran.</title>
        <authorList>
            <person name="Safaei N."/>
            <person name="Zaburannyi N."/>
            <person name="Mueller R."/>
            <person name="Wink J."/>
        </authorList>
    </citation>
    <scope>NUCLEOTIDE SEQUENCE [LARGE SCALE GENOMIC DNA]</scope>
    <source>
        <strain evidence="6 7">4NS15</strain>
    </source>
</reference>
<keyword evidence="6" id="KW-0808">Transferase</keyword>
<dbReference type="InterPro" id="IPR027417">
    <property type="entry name" value="P-loop_NTPase"/>
</dbReference>
<feature type="repeat" description="WD" evidence="3">
    <location>
        <begin position="699"/>
        <end position="740"/>
    </location>
</feature>
<dbReference type="Pfam" id="PF20703">
    <property type="entry name" value="nSTAND1"/>
    <property type="match status" value="1"/>
</dbReference>
<dbReference type="InterPro" id="IPR001680">
    <property type="entry name" value="WD40_rpt"/>
</dbReference>
<evidence type="ECO:0000256" key="3">
    <source>
        <dbReference type="PROSITE-ProRule" id="PRU00221"/>
    </source>
</evidence>
<dbReference type="InterPro" id="IPR001387">
    <property type="entry name" value="Cro/C1-type_HTH"/>
</dbReference>
<dbReference type="InterPro" id="IPR036322">
    <property type="entry name" value="WD40_repeat_dom_sf"/>
</dbReference>
<comment type="caution">
    <text evidence="6">The sequence shown here is derived from an EMBL/GenBank/DDBJ whole genome shotgun (WGS) entry which is preliminary data.</text>
</comment>